<sequence length="234" mass="23568">MGKSIAALAALLVLVAPGGGGREVRRVEVLGDLASAAHVAVVVPGSDVAEADFDRTVGAMARAVRSEADRPDLAVVAWLGYETPSGVGVDAASGRLARTGARALADHVATLPGRVHLLCHSYGTVVCGLAARELAGRGVPVADVALTGSPGVRAGSAAELGAGTRVWAGRADADWIGRVPNTRLLDLGHGPDPADPEFGARALPTGGVTAHDGYYAPGTESLRALARVAVGERP</sequence>
<keyword evidence="3" id="KW-1185">Reference proteome</keyword>
<dbReference type="RefSeq" id="WP_096496851.1">
    <property type="nucleotide sequence ID" value="NZ_CP023445.1"/>
</dbReference>
<protein>
    <recommendedName>
        <fullName evidence="1">DUF1023 domain-containing protein</fullName>
    </recommendedName>
</protein>
<organism evidence="2 3">
    <name type="scientific">Actinosynnema pretiosum</name>
    <dbReference type="NCBI Taxonomy" id="42197"/>
    <lineage>
        <taxon>Bacteria</taxon>
        <taxon>Bacillati</taxon>
        <taxon>Actinomycetota</taxon>
        <taxon>Actinomycetes</taxon>
        <taxon>Pseudonocardiales</taxon>
        <taxon>Pseudonocardiaceae</taxon>
        <taxon>Actinosynnema</taxon>
    </lineage>
</organism>
<evidence type="ECO:0000313" key="3">
    <source>
        <dbReference type="Proteomes" id="UP000218505"/>
    </source>
</evidence>
<dbReference type="Proteomes" id="UP000218505">
    <property type="component" value="Chromosome"/>
</dbReference>
<accession>A0A290ZDM7</accession>
<dbReference type="AlphaFoldDB" id="A0A290ZDM7"/>
<reference evidence="2" key="1">
    <citation type="submission" date="2017-09" db="EMBL/GenBank/DDBJ databases">
        <title>Complete Genome Sequence of ansamitocin-producing Bacterium Actinosynnema pretiosum X47.</title>
        <authorList>
            <person name="Cao G."/>
            <person name="Zong G."/>
            <person name="Zhong C."/>
            <person name="Fu J."/>
        </authorList>
    </citation>
    <scope>NUCLEOTIDE SEQUENCE [LARGE SCALE GENOMIC DNA]</scope>
    <source>
        <strain evidence="2">X47</strain>
    </source>
</reference>
<dbReference type="InterPro" id="IPR010427">
    <property type="entry name" value="DUF1023"/>
</dbReference>
<feature type="domain" description="DUF1023" evidence="1">
    <location>
        <begin position="22"/>
        <end position="181"/>
    </location>
</feature>
<evidence type="ECO:0000313" key="2">
    <source>
        <dbReference type="EMBL" id="ATE57121.1"/>
    </source>
</evidence>
<name>A0A290ZDM7_9PSEU</name>
<dbReference type="KEGG" id="apre:CNX65_30690"/>
<gene>
    <name evidence="2" type="ORF">CNX65_30690</name>
</gene>
<evidence type="ECO:0000259" key="1">
    <source>
        <dbReference type="Pfam" id="PF06259"/>
    </source>
</evidence>
<proteinExistence type="predicted"/>
<dbReference type="EMBL" id="CP023445">
    <property type="protein sequence ID" value="ATE57121.1"/>
    <property type="molecule type" value="Genomic_DNA"/>
</dbReference>
<dbReference type="Pfam" id="PF06259">
    <property type="entry name" value="Abhydrolase_8"/>
    <property type="match status" value="1"/>
</dbReference>
<dbReference type="InterPro" id="IPR029058">
    <property type="entry name" value="AB_hydrolase_fold"/>
</dbReference>
<dbReference type="SUPFAM" id="SSF53474">
    <property type="entry name" value="alpha/beta-Hydrolases"/>
    <property type="match status" value="1"/>
</dbReference>